<evidence type="ECO:0000256" key="2">
    <source>
        <dbReference type="ARBA" id="ARBA00023157"/>
    </source>
</evidence>
<gene>
    <name evidence="7" type="ORF">JYU34_013003</name>
</gene>
<feature type="domain" description="Spondin-like TSP1" evidence="6">
    <location>
        <begin position="389"/>
        <end position="448"/>
    </location>
</feature>
<sequence length="1255" mass="136187">MMWRLWALLATVCLAAADEASDPEGLRETPVSGSSDAEYSVYVGKWTECVPLAEGEHAARTNKRLDVSDSLVHTPRLGVQRRPVQCRRKDGRFVEAMFCGPPLLSVGTSRVCVVREECSLAEWLPWRPRADGALVRTRRVRRLPQGGGKECDIVEEIRLTALESSAHWVAGAWGACRVAVEQVAARTPPDHDDTDDDIYSEDDDEAAEYLDDKAAAAACGGGVQRRDATCVRSDGRALHAAQCAHAPMPKLVQPCEVPCPRDCEVGEWSEWGACQPTDGCPLYPVQQLTTTGYSVRRRRVTTAASRGGAPCPPLEEKRSCAAPRCASWRALPWGACVLTQPHTACGPGRRTRELRCVGHDGKEAQRAWCSGTGAPARSERCRIACAGDCVVSSWAPWSPCSAPCSSPGLPPPTRTRRRHILAHASPNGWPCPSPEQLVQQEACNSHACAAYSWLATPWGPCERRTDDFMPSSNYTDFLDGDTFNESDEEEPCIEEGEMTREVMCVQNNADVVREALCVPLRRPESRRACTVRCKRGCRVEAWLPWSTCPNTCDPGKQVRMRKVYGGPNCGPVQETRDCPLPKTCRARDAAWVAGEWTTCRLPPGVTCGDGYRVRSIWCGSESHRVESGSCAGQAVPVSAAACHVPCGSVAPLTCATVCADPLKYLDSSDPDTPECICKNVSLELLPTDSDCILPPGLECGEGRTLRAARCMVDGRDVPMDVCKKFHPLTGPRRIREASTDGLTYDSEFPLLLRGACSVQCARDCAVGAWAEWGPCAAEPGSLSAFRFRTREVIEEGTAGGRECGATLQRATCAVSAPRWLTGDWSVCAPRRALCGRAIINRTVTCVDSEGKRLDDSECSNAGPKPTHEAACRAPCPGDCVVSAWSEWSPCEQTKWGGRRDRTRVVLRPAAEGGAGCPTLVSGEPCSPHAYSWHVAPWDDCQPLGGSPCGEGIKKRSVRCLRSDGVFVNDSFCPNTTATEARESWCYVPCGVDCELSEWSDWDTAACSCGDASSTSHMRRTRQQLTSAEWPGRACGSKEQRAPCPRVPCLRLVSRPLLGCHVQSSAGDSSHACGWGTRVSLARCSISNSDSEPATAALQPWRCAAALPGRIIAPPTHYQEEPCEVECGCSDVGADGAAAAWGPWGPCREGARSRTRQLLVPPKKPCTTTSRFVTIEWSNCTEVDDDISALLGARDKPRRAWLDHEVYHDGYIEGSSSLLAIVWTATLVLCFYGAFILYRGVIACLRSRKLKSITKV</sequence>
<dbReference type="PANTHER" id="PTHR11311">
    <property type="entry name" value="SPONDIN"/>
    <property type="match status" value="1"/>
</dbReference>
<keyword evidence="4" id="KW-0812">Transmembrane</keyword>
<dbReference type="Proteomes" id="UP000823941">
    <property type="component" value="Chromosome 17"/>
</dbReference>
<evidence type="ECO:0000313" key="8">
    <source>
        <dbReference type="Proteomes" id="UP000823941"/>
    </source>
</evidence>
<organism evidence="7 8">
    <name type="scientific">Plutella xylostella</name>
    <name type="common">Diamondback moth</name>
    <name type="synonym">Plutella maculipennis</name>
    <dbReference type="NCBI Taxonomy" id="51655"/>
    <lineage>
        <taxon>Eukaryota</taxon>
        <taxon>Metazoa</taxon>
        <taxon>Ecdysozoa</taxon>
        <taxon>Arthropoda</taxon>
        <taxon>Hexapoda</taxon>
        <taxon>Insecta</taxon>
        <taxon>Pterygota</taxon>
        <taxon>Neoptera</taxon>
        <taxon>Endopterygota</taxon>
        <taxon>Lepidoptera</taxon>
        <taxon>Glossata</taxon>
        <taxon>Ditrysia</taxon>
        <taxon>Yponomeutoidea</taxon>
        <taxon>Plutellidae</taxon>
        <taxon>Plutella</taxon>
    </lineage>
</organism>
<keyword evidence="4" id="KW-0472">Membrane</keyword>
<keyword evidence="4" id="KW-1133">Transmembrane helix</keyword>
<evidence type="ECO:0000256" key="1">
    <source>
        <dbReference type="ARBA" id="ARBA00022729"/>
    </source>
</evidence>
<feature type="transmembrane region" description="Helical" evidence="4">
    <location>
        <begin position="1217"/>
        <end position="1240"/>
    </location>
</feature>
<reference evidence="7 8" key="1">
    <citation type="submission" date="2021-06" db="EMBL/GenBank/DDBJ databases">
        <title>A haploid diamondback moth (Plutella xylostella L.) genome assembly resolves 31 chromosomes and identifies a diamide resistance mutation.</title>
        <authorList>
            <person name="Ward C.M."/>
            <person name="Perry K.D."/>
            <person name="Baker G."/>
            <person name="Powis K."/>
            <person name="Heckel D.G."/>
            <person name="Baxter S.W."/>
        </authorList>
    </citation>
    <scope>NUCLEOTIDE SEQUENCE [LARGE SCALE GENOMIC DNA]</scope>
    <source>
        <strain evidence="7 8">LV</strain>
        <tissue evidence="7">Single pupa</tissue>
    </source>
</reference>
<evidence type="ECO:0000256" key="4">
    <source>
        <dbReference type="SAM" id="Phobius"/>
    </source>
</evidence>
<evidence type="ECO:0000256" key="3">
    <source>
        <dbReference type="ARBA" id="ARBA00023180"/>
    </source>
</evidence>
<dbReference type="Gene3D" id="2.20.100.10">
    <property type="entry name" value="Thrombospondin type-1 (TSP1) repeat"/>
    <property type="match status" value="5"/>
</dbReference>
<dbReference type="SUPFAM" id="SSF82895">
    <property type="entry name" value="TSP-1 type 1 repeat"/>
    <property type="match status" value="4"/>
</dbReference>
<dbReference type="PROSITE" id="PS50092">
    <property type="entry name" value="TSP1"/>
    <property type="match status" value="8"/>
</dbReference>
<proteinExistence type="predicted"/>
<feature type="chain" id="PRO_5045828986" description="Spondin-like TSP1 domain-containing protein" evidence="5">
    <location>
        <begin position="18"/>
        <end position="1255"/>
    </location>
</feature>
<keyword evidence="8" id="KW-1185">Reference proteome</keyword>
<evidence type="ECO:0000259" key="6">
    <source>
        <dbReference type="Pfam" id="PF19028"/>
    </source>
</evidence>
<feature type="domain" description="Spondin-like TSP1" evidence="6">
    <location>
        <begin position="879"/>
        <end position="928"/>
    </location>
</feature>
<dbReference type="Pfam" id="PF19028">
    <property type="entry name" value="TSP1_spondin"/>
    <property type="match status" value="2"/>
</dbReference>
<comment type="caution">
    <text evidence="7">The sequence shown here is derived from an EMBL/GenBank/DDBJ whole genome shotgun (WGS) entry which is preliminary data.</text>
</comment>
<accession>A0ABQ7QCN7</accession>
<evidence type="ECO:0000313" key="7">
    <source>
        <dbReference type="EMBL" id="KAG7302995.1"/>
    </source>
</evidence>
<protein>
    <recommendedName>
        <fullName evidence="6">Spondin-like TSP1 domain-containing protein</fullName>
    </recommendedName>
</protein>
<dbReference type="InterPro" id="IPR044004">
    <property type="entry name" value="TSP1_spondin_dom"/>
</dbReference>
<feature type="signal peptide" evidence="5">
    <location>
        <begin position="1"/>
        <end position="17"/>
    </location>
</feature>
<dbReference type="InterPro" id="IPR051418">
    <property type="entry name" value="Spondin/Thrombospondin_T1"/>
</dbReference>
<dbReference type="Pfam" id="PF00090">
    <property type="entry name" value="TSP_1"/>
    <property type="match status" value="1"/>
</dbReference>
<dbReference type="InterPro" id="IPR036383">
    <property type="entry name" value="TSP1_rpt_sf"/>
</dbReference>
<dbReference type="Pfam" id="PF19030">
    <property type="entry name" value="TSP1_ADAMTS"/>
    <property type="match status" value="2"/>
</dbReference>
<name>A0ABQ7QCN7_PLUXY</name>
<evidence type="ECO:0000256" key="5">
    <source>
        <dbReference type="SAM" id="SignalP"/>
    </source>
</evidence>
<keyword evidence="3" id="KW-0325">Glycoprotein</keyword>
<dbReference type="PANTHER" id="PTHR11311:SF15">
    <property type="entry name" value="SPONDIN-2"/>
    <property type="match status" value="1"/>
</dbReference>
<keyword evidence="1 5" id="KW-0732">Signal</keyword>
<dbReference type="SMART" id="SM00209">
    <property type="entry name" value="TSP1"/>
    <property type="match status" value="10"/>
</dbReference>
<dbReference type="InterPro" id="IPR000884">
    <property type="entry name" value="TSP1_rpt"/>
</dbReference>
<dbReference type="EMBL" id="JAHIBW010000017">
    <property type="protein sequence ID" value="KAG7302995.1"/>
    <property type="molecule type" value="Genomic_DNA"/>
</dbReference>
<keyword evidence="2" id="KW-1015">Disulfide bond</keyword>